<proteinExistence type="predicted"/>
<organism evidence="1 2">
    <name type="scientific">Cyanophage P-SSP2</name>
    <dbReference type="NCBI Taxonomy" id="444876"/>
    <lineage>
        <taxon>Viruses</taxon>
        <taxon>Duplodnaviria</taxon>
        <taxon>Heunggongvirae</taxon>
        <taxon>Uroviricota</taxon>
        <taxon>Caudoviricetes</taxon>
        <taxon>Autographivirales</taxon>
        <taxon>Sechaudvirinae</taxon>
        <taxon>Tritonvirus</taxon>
        <taxon>Tritonvirus PSSP2</taxon>
    </lineage>
</organism>
<protein>
    <submittedName>
        <fullName evidence="1">Tail tube protein B</fullName>
    </submittedName>
</protein>
<gene>
    <name evidence="1" type="ORF">CYLG_00051</name>
</gene>
<dbReference type="Proteomes" id="UP000006536">
    <property type="component" value="Segment"/>
</dbReference>
<name>E3SQN3_9CAUD</name>
<dbReference type="Pfam" id="PF25675">
    <property type="entry name" value="Phage_nozzle"/>
    <property type="match status" value="2"/>
</dbReference>
<keyword evidence="2" id="KW-1185">Reference proteome</keyword>
<evidence type="ECO:0000313" key="1">
    <source>
        <dbReference type="EMBL" id="ADP00251.1"/>
    </source>
</evidence>
<reference evidence="1 2" key="1">
    <citation type="submission" date="2009-10" db="EMBL/GenBank/DDBJ databases">
        <title>The Genome Sequence of Cyanophage P-SSP2.</title>
        <authorList>
            <consortium name="The Broad Institute Genome Sequencing Platform"/>
            <person name="Henn M.R."/>
            <person name="Sullivan M.S."/>
            <person name="Osburne M.S."/>
            <person name="Levin J."/>
            <person name="Malboeuf C."/>
            <person name="Casali M."/>
            <person name="Russ C."/>
            <person name="Lennon N."/>
            <person name="Erlich R."/>
            <person name="Young S.K."/>
            <person name="Koehrsen M."/>
            <person name="Yandava C."/>
            <person name="Zeng Q."/>
            <person name="Alvarado L."/>
            <person name="Anderson S."/>
            <person name="Berlin A."/>
            <person name="Borenstein D."/>
            <person name="Chen Z."/>
            <person name="Engels R."/>
            <person name="Freedman E."/>
            <person name="Gellesch M."/>
            <person name="Goldberg J."/>
            <person name="Green L."/>
            <person name="Griggs A."/>
            <person name="Gujja S."/>
            <person name="Heiman D."/>
            <person name="Hepburn T."/>
            <person name="Howarth C."/>
            <person name="Jen D."/>
            <person name="Larson L."/>
            <person name="Lewis B."/>
            <person name="Mehta T."/>
            <person name="Park D."/>
            <person name="Pearson M."/>
            <person name="Roberts A."/>
            <person name="Ryan E."/>
            <person name="Saif S."/>
            <person name="Shea T."/>
            <person name="Shenoy N."/>
            <person name="Sisk P."/>
            <person name="Stolte C."/>
            <person name="Sykes S."/>
            <person name="Walk T."/>
            <person name="White J."/>
            <person name="Yu Q."/>
            <person name="Coleman M.L."/>
            <person name="Huang K.H."/>
            <person name="Weigele P.R."/>
            <person name="DeFrancesco A.S."/>
            <person name="Kern S.E."/>
            <person name="Thompson L.R."/>
            <person name="Fu R."/>
            <person name="Hombeck B."/>
            <person name="Chisholm S.W."/>
            <person name="Haas B."/>
            <person name="Nusbaum C."/>
            <person name="Galagan J."/>
            <person name="Birren B."/>
        </authorList>
    </citation>
    <scope>NUCLEOTIDE SEQUENCE [LARGE SCALE GENOMIC DNA]</scope>
    <source>
        <strain evidence="1">Syn26</strain>
    </source>
</reference>
<dbReference type="EMBL" id="GU071107">
    <property type="protein sequence ID" value="ADP00251.1"/>
    <property type="molecule type" value="Genomic_DNA"/>
</dbReference>
<accession>E3SQN3</accession>
<evidence type="ECO:0000313" key="2">
    <source>
        <dbReference type="Proteomes" id="UP000006536"/>
    </source>
</evidence>
<dbReference type="OrthoDB" id="780at10239"/>
<dbReference type="InterPro" id="IPR058003">
    <property type="entry name" value="Phage_gp12"/>
</dbReference>
<dbReference type="RefSeq" id="YP_005087385.1">
    <property type="nucleotide sequence ID" value="NC_016656.1"/>
</dbReference>
<dbReference type="KEGG" id="vg:11537983"/>
<sequence>MSSVTQTIPTLTGGLSQQPDELKIPGQVSIATNVIPDVTHGLLKRPGGQLVASISDNGTSALNSQTNGKWFSYYRDETESYIGQVSRSGDINMWRCSDGAAMVVNYDSGTASALATYLTHTNDQDIQTLTLNDFTFITNRTKTVAMSSTVETVRPPEVFIDLRATAYARQYAVNLYDNTNTTTETTATRISVDLVKSSNNYCNASDGTLPSRANRISATGRCTINAGDGRDAYAPNVGTRIFDIDDGASLTDEALSGNHTYTIDVKAANGSSVNRGTNLYFRIRTTGQSVPFTTGAGNEQVTTYQARYTTTFDLLYGGSGWQQGDYFYVWMDDGYYKVVIEAISTTQIQANLGLIRPNPTPFDTETTITASGILGDIRQAIIDTGNFTSANVQQIGNGLYITRPSGTFNATAPTSDLLKVMSSEVKSVDDLPDQCKHGYVVKVANSEADEDDYYVKFFGNNDRDGDGVWEECAKPGRNIEFDKGTMPIQLVRQANGTFLVSQATWENAEVGDDLTNPNPSFVGKTVNQLVFFRNRLVFLSDENVIMSRPGEFFNFWSKTATTFTPMDVIDLSCSSEYPAIVYDGIQVNAGLLLFTKNQQFMLTTDSDILSPETAKLNAVASYNFNEKTNPINLGTTVAFIDNANQFTRFFEMSNVLRQGEPDVVDQSKVISRLLDKDISLVSESRENSAVFFSKKDTDTIYCFRYFTSGEKRLLQAWCTWTVVGNIQYHCMLDDALYVITRNNNKDQMVKYSLKLDDSGHFVTDTRDTADTKDDYVYRVHLDHASSVTAASGTYSSANIKTTIPKPNGYESTKQLVAYETDAGNDLGRYALITVNGSNLEIPGDWSNNTFVIGYLYEMDVQIPTLYVSRVEGDKYRSDAKSSLIIHRIKFSFGPLGVYSTTLQRVGKPDYTETKELALAGFVSASRLPIVNEVIETVPCYERNTNLTVNVKSSHPAPATLYSLAWEGDFTNRFYRRV</sequence>
<dbReference type="GeneID" id="11537983"/>